<comment type="caution">
    <text evidence="1">The sequence shown here is derived from an EMBL/GenBank/DDBJ whole genome shotgun (WGS) entry which is preliminary data.</text>
</comment>
<feature type="non-terminal residue" evidence="1">
    <location>
        <position position="34"/>
    </location>
</feature>
<dbReference type="EMBL" id="BARU01044995">
    <property type="protein sequence ID" value="GAH83474.1"/>
    <property type="molecule type" value="Genomic_DNA"/>
</dbReference>
<proteinExistence type="predicted"/>
<accession>X1JZP7</accession>
<name>X1JZP7_9ZZZZ</name>
<evidence type="ECO:0000313" key="1">
    <source>
        <dbReference type="EMBL" id="GAH83474.1"/>
    </source>
</evidence>
<dbReference type="AlphaFoldDB" id="X1JZP7"/>
<gene>
    <name evidence="1" type="ORF">S03H2_68436</name>
</gene>
<sequence>MNYNFLKIEKPGKLGDIGTLFGQGFKVSSSVKKA</sequence>
<reference evidence="1" key="1">
    <citation type="journal article" date="2014" name="Front. Microbiol.">
        <title>High frequency of phylogenetically diverse reductive dehalogenase-homologous genes in deep subseafloor sedimentary metagenomes.</title>
        <authorList>
            <person name="Kawai M."/>
            <person name="Futagami T."/>
            <person name="Toyoda A."/>
            <person name="Takaki Y."/>
            <person name="Nishi S."/>
            <person name="Hori S."/>
            <person name="Arai W."/>
            <person name="Tsubouchi T."/>
            <person name="Morono Y."/>
            <person name="Uchiyama I."/>
            <person name="Ito T."/>
            <person name="Fujiyama A."/>
            <person name="Inagaki F."/>
            <person name="Takami H."/>
        </authorList>
    </citation>
    <scope>NUCLEOTIDE SEQUENCE</scope>
    <source>
        <strain evidence="1">Expedition CK06-06</strain>
    </source>
</reference>
<organism evidence="1">
    <name type="scientific">marine sediment metagenome</name>
    <dbReference type="NCBI Taxonomy" id="412755"/>
    <lineage>
        <taxon>unclassified sequences</taxon>
        <taxon>metagenomes</taxon>
        <taxon>ecological metagenomes</taxon>
    </lineage>
</organism>
<protein>
    <submittedName>
        <fullName evidence="1">Uncharacterized protein</fullName>
    </submittedName>
</protein>